<dbReference type="PROSITE" id="PS51030">
    <property type="entry name" value="NUCLEAR_REC_DBD_2"/>
    <property type="match status" value="1"/>
</dbReference>
<evidence type="ECO:0000313" key="15">
    <source>
        <dbReference type="WBParaSite" id="MBELARI_LOCUS13211"/>
    </source>
</evidence>
<evidence type="ECO:0000256" key="6">
    <source>
        <dbReference type="ARBA" id="ARBA00023015"/>
    </source>
</evidence>
<dbReference type="Gene3D" id="3.30.50.10">
    <property type="entry name" value="Erythroid Transcription Factor GATA-1, subunit A"/>
    <property type="match status" value="1"/>
</dbReference>
<dbReference type="SMART" id="SM00430">
    <property type="entry name" value="HOLI"/>
    <property type="match status" value="1"/>
</dbReference>
<reference evidence="15" key="1">
    <citation type="submission" date="2024-02" db="UniProtKB">
        <authorList>
            <consortium name="WormBaseParasite"/>
        </authorList>
    </citation>
    <scope>IDENTIFICATION</scope>
</reference>
<dbReference type="InterPro" id="IPR000536">
    <property type="entry name" value="Nucl_hrmn_rcpt_lig-bd"/>
</dbReference>
<evidence type="ECO:0000256" key="9">
    <source>
        <dbReference type="ARBA" id="ARBA00023170"/>
    </source>
</evidence>
<evidence type="ECO:0000256" key="7">
    <source>
        <dbReference type="ARBA" id="ARBA00023125"/>
    </source>
</evidence>
<dbReference type="CDD" id="cd06960">
    <property type="entry name" value="NR_DBD_HNF4A"/>
    <property type="match status" value="1"/>
</dbReference>
<dbReference type="PROSITE" id="PS00031">
    <property type="entry name" value="NUCLEAR_REC_DBD_1"/>
    <property type="match status" value="1"/>
</dbReference>
<dbReference type="SUPFAM" id="SSF57716">
    <property type="entry name" value="Glucocorticoid receptor-like (DNA-binding domain)"/>
    <property type="match status" value="1"/>
</dbReference>
<sequence length="457" mass="52347">MDSIYFCTVCSSAKGTSLYYGGLVCGGCKVFFLRTVRNQYEYKCKNKGNCSIKDGFIKCRACRFALCLKSNMNPSTVGISRETKCLTKDELPDLLDDLDADRNDQATCSFMIPEDFPVIETDEKSTVSANHNPLKRNWKDRGVEEFDRRRAVVPYLNKSFKRNTELLSTSYLIGKSFIEELKKSGLSATLMAKRLSQLESFCDLEHSMAPINPSFNLDVSLEAAIRDPLALCTRTPMGWAHGRMVCDGMMDIISVIYTRIALHYLDWVSALHELQELDERDKFSLVSSQLCQIELSTMVYNTYKEGKDGLLFASGFHFLPPKGKPKDEFDGFILALSVYMQTEVISKFKELQINAEEYALMKIIGFFTPIVLLSESGATVIQRARLKYEQLLLEYIKETYPTLSEGERQRRMYKIVAINRNLLHLGIMDNSYITKMFSLNMANLQKRFTYDMHLKKY</sequence>
<dbReference type="InterPro" id="IPR001628">
    <property type="entry name" value="Znf_hrmn_rcpt"/>
</dbReference>
<dbReference type="InterPro" id="IPR049636">
    <property type="entry name" value="HNF4-like_DBD"/>
</dbReference>
<organism evidence="14 15">
    <name type="scientific">Mesorhabditis belari</name>
    <dbReference type="NCBI Taxonomy" id="2138241"/>
    <lineage>
        <taxon>Eukaryota</taxon>
        <taxon>Metazoa</taxon>
        <taxon>Ecdysozoa</taxon>
        <taxon>Nematoda</taxon>
        <taxon>Chromadorea</taxon>
        <taxon>Rhabditida</taxon>
        <taxon>Rhabditina</taxon>
        <taxon>Rhabditomorpha</taxon>
        <taxon>Rhabditoidea</taxon>
        <taxon>Rhabditidae</taxon>
        <taxon>Mesorhabditinae</taxon>
        <taxon>Mesorhabditis</taxon>
    </lineage>
</organism>
<keyword evidence="7 11" id="KW-0238">DNA-binding</keyword>
<feature type="domain" description="Nuclear receptor" evidence="12">
    <location>
        <begin position="4"/>
        <end position="79"/>
    </location>
</feature>
<evidence type="ECO:0000256" key="1">
    <source>
        <dbReference type="ARBA" id="ARBA00004123"/>
    </source>
</evidence>
<dbReference type="Pfam" id="PF00105">
    <property type="entry name" value="zf-C4"/>
    <property type="match status" value="1"/>
</dbReference>
<comment type="subcellular location">
    <subcellularLocation>
        <location evidence="1 11">Nucleus</location>
    </subcellularLocation>
</comment>
<accession>A0AAF3EGV0</accession>
<evidence type="ECO:0000256" key="3">
    <source>
        <dbReference type="ARBA" id="ARBA00022723"/>
    </source>
</evidence>
<evidence type="ECO:0000256" key="10">
    <source>
        <dbReference type="ARBA" id="ARBA00023242"/>
    </source>
</evidence>
<dbReference type="SUPFAM" id="SSF48508">
    <property type="entry name" value="Nuclear receptor ligand-binding domain"/>
    <property type="match status" value="1"/>
</dbReference>
<dbReference type="Gene3D" id="1.10.565.10">
    <property type="entry name" value="Retinoid X Receptor"/>
    <property type="match status" value="1"/>
</dbReference>
<evidence type="ECO:0000256" key="11">
    <source>
        <dbReference type="RuleBase" id="RU004334"/>
    </source>
</evidence>
<name>A0AAF3EGV0_9BILA</name>
<dbReference type="InterPro" id="IPR035500">
    <property type="entry name" value="NHR-like_dom_sf"/>
</dbReference>
<evidence type="ECO:0000256" key="8">
    <source>
        <dbReference type="ARBA" id="ARBA00023163"/>
    </source>
</evidence>
<comment type="similarity">
    <text evidence="2 11">Belongs to the nuclear hormone receptor family.</text>
</comment>
<keyword evidence="3 11" id="KW-0479">Metal-binding</keyword>
<keyword evidence="14" id="KW-1185">Reference proteome</keyword>
<evidence type="ECO:0000259" key="12">
    <source>
        <dbReference type="PROSITE" id="PS51030"/>
    </source>
</evidence>
<evidence type="ECO:0000259" key="13">
    <source>
        <dbReference type="PROSITE" id="PS51843"/>
    </source>
</evidence>
<keyword evidence="4 11" id="KW-0863">Zinc-finger</keyword>
<keyword evidence="6 11" id="KW-0805">Transcription regulation</keyword>
<keyword evidence="9 11" id="KW-0675">Receptor</keyword>
<keyword evidence="10 11" id="KW-0539">Nucleus</keyword>
<keyword evidence="5 11" id="KW-0862">Zinc</keyword>
<feature type="domain" description="NR LBD" evidence="13">
    <location>
        <begin position="216"/>
        <end position="457"/>
    </location>
</feature>
<dbReference type="GO" id="GO:0008270">
    <property type="term" value="F:zinc ion binding"/>
    <property type="evidence" value="ECO:0007669"/>
    <property type="project" value="UniProtKB-KW"/>
</dbReference>
<dbReference type="WBParaSite" id="MBELARI_LOCUS13211">
    <property type="protein sequence ID" value="MBELARI_LOCUS13211"/>
    <property type="gene ID" value="MBELARI_LOCUS13211"/>
</dbReference>
<dbReference type="Proteomes" id="UP000887575">
    <property type="component" value="Unassembled WGS sequence"/>
</dbReference>
<evidence type="ECO:0000256" key="2">
    <source>
        <dbReference type="ARBA" id="ARBA00005993"/>
    </source>
</evidence>
<dbReference type="PROSITE" id="PS51843">
    <property type="entry name" value="NR_LBD"/>
    <property type="match status" value="1"/>
</dbReference>
<dbReference type="PANTHER" id="PTHR47630">
    <property type="entry name" value="NUCLEAR HORMONE RECEPTOR FAMILY-RELATED-RELATED"/>
    <property type="match status" value="1"/>
</dbReference>
<evidence type="ECO:0000256" key="4">
    <source>
        <dbReference type="ARBA" id="ARBA00022771"/>
    </source>
</evidence>
<dbReference type="Pfam" id="PF00104">
    <property type="entry name" value="Hormone_recep"/>
    <property type="match status" value="1"/>
</dbReference>
<proteinExistence type="inferred from homology"/>
<dbReference type="AlphaFoldDB" id="A0AAF3EGV0"/>
<dbReference type="GO" id="GO:0000978">
    <property type="term" value="F:RNA polymerase II cis-regulatory region sequence-specific DNA binding"/>
    <property type="evidence" value="ECO:0007669"/>
    <property type="project" value="InterPro"/>
</dbReference>
<evidence type="ECO:0000313" key="14">
    <source>
        <dbReference type="Proteomes" id="UP000887575"/>
    </source>
</evidence>
<dbReference type="GO" id="GO:0005634">
    <property type="term" value="C:nucleus"/>
    <property type="evidence" value="ECO:0007669"/>
    <property type="project" value="UniProtKB-SubCell"/>
</dbReference>
<dbReference type="InterPro" id="IPR013088">
    <property type="entry name" value="Znf_NHR/GATA"/>
</dbReference>
<keyword evidence="8 11" id="KW-0804">Transcription</keyword>
<dbReference type="GO" id="GO:0003700">
    <property type="term" value="F:DNA-binding transcription factor activity"/>
    <property type="evidence" value="ECO:0007669"/>
    <property type="project" value="InterPro"/>
</dbReference>
<dbReference type="InterPro" id="IPR052499">
    <property type="entry name" value="C.elegans_NHRs"/>
</dbReference>
<evidence type="ECO:0000256" key="5">
    <source>
        <dbReference type="ARBA" id="ARBA00022833"/>
    </source>
</evidence>
<dbReference type="PANTHER" id="PTHR47630:SF6">
    <property type="entry name" value="NUCLEAR HORMONE RECEPTOR FAMILY"/>
    <property type="match status" value="1"/>
</dbReference>
<dbReference type="SMART" id="SM00399">
    <property type="entry name" value="ZnF_C4"/>
    <property type="match status" value="1"/>
</dbReference>
<protein>
    <submittedName>
        <fullName evidence="15">Uncharacterized protein</fullName>
    </submittedName>
</protein>